<evidence type="ECO:0000259" key="1">
    <source>
        <dbReference type="Pfam" id="PF00085"/>
    </source>
</evidence>
<dbReference type="Gene3D" id="3.40.30.10">
    <property type="entry name" value="Glutaredoxin"/>
    <property type="match status" value="1"/>
</dbReference>
<evidence type="ECO:0000313" key="3">
    <source>
        <dbReference type="Proteomes" id="UP000294772"/>
    </source>
</evidence>
<organism evidence="2 3">
    <name type="scientific">Caldimonas thermodepolymerans</name>
    <dbReference type="NCBI Taxonomy" id="215580"/>
    <lineage>
        <taxon>Bacteria</taxon>
        <taxon>Pseudomonadati</taxon>
        <taxon>Pseudomonadota</taxon>
        <taxon>Betaproteobacteria</taxon>
        <taxon>Burkholderiales</taxon>
        <taxon>Sphaerotilaceae</taxon>
        <taxon>Caldimonas</taxon>
    </lineage>
</organism>
<dbReference type="InterPro" id="IPR036249">
    <property type="entry name" value="Thioredoxin-like_sf"/>
</dbReference>
<proteinExistence type="predicted"/>
<gene>
    <name evidence="2" type="ORF">EV676_10561</name>
</gene>
<comment type="caution">
    <text evidence="2">The sequence shown here is derived from an EMBL/GenBank/DDBJ whole genome shotgun (WGS) entry which is preliminary data.</text>
</comment>
<reference evidence="2 3" key="1">
    <citation type="submission" date="2019-03" db="EMBL/GenBank/DDBJ databases">
        <title>Genomic Encyclopedia of Type Strains, Phase IV (KMG-IV): sequencing the most valuable type-strain genomes for metagenomic binning, comparative biology and taxonomic classification.</title>
        <authorList>
            <person name="Goeker M."/>
        </authorList>
    </citation>
    <scope>NUCLEOTIDE SEQUENCE [LARGE SCALE GENOMIC DNA]</scope>
    <source>
        <strain evidence="2 3">DSM 15264</strain>
    </source>
</reference>
<dbReference type="AlphaFoldDB" id="A0AA46HVL4"/>
<evidence type="ECO:0000313" key="2">
    <source>
        <dbReference type="EMBL" id="TCP07041.1"/>
    </source>
</evidence>
<dbReference type="EMBL" id="SLXF01000005">
    <property type="protein sequence ID" value="TCP07041.1"/>
    <property type="molecule type" value="Genomic_DNA"/>
</dbReference>
<dbReference type="CDD" id="cd02947">
    <property type="entry name" value="TRX_family"/>
    <property type="match status" value="1"/>
</dbReference>
<dbReference type="SUPFAM" id="SSF52833">
    <property type="entry name" value="Thioredoxin-like"/>
    <property type="match status" value="1"/>
</dbReference>
<dbReference type="InterPro" id="IPR013766">
    <property type="entry name" value="Thioredoxin_domain"/>
</dbReference>
<feature type="domain" description="Thioredoxin" evidence="1">
    <location>
        <begin position="12"/>
        <end position="98"/>
    </location>
</feature>
<protein>
    <submittedName>
        <fullName evidence="2">Thioredoxin</fullName>
    </submittedName>
</protein>
<dbReference type="Pfam" id="PF00085">
    <property type="entry name" value="Thioredoxin"/>
    <property type="match status" value="1"/>
</dbReference>
<accession>A0AA46HVL4</accession>
<name>A0AA46HVL4_9BURK</name>
<dbReference type="Proteomes" id="UP000294772">
    <property type="component" value="Unassembled WGS sequence"/>
</dbReference>
<sequence length="124" mass="13831">MEDFVGRFGMQPVSSADFDAALAAAGDALVGVYFWGDDCFNCDQFKKAALLQEAALKAQDIHWLHANVYQDTELGRRFSLHGVPTFYFFHRDRKLGRITSWPGLPQFQQAISGLRERISASGSA</sequence>